<dbReference type="AlphaFoldDB" id="A0A218WBM2"/>
<evidence type="ECO:0000313" key="3">
    <source>
        <dbReference type="EMBL" id="PKI40605.1"/>
    </source>
</evidence>
<protein>
    <submittedName>
        <fullName evidence="2">Uncharacterized protein</fullName>
    </submittedName>
</protein>
<reference evidence="3 5" key="3">
    <citation type="submission" date="2017-11" db="EMBL/GenBank/DDBJ databases">
        <title>De-novo sequencing of pomegranate (Punica granatum L.) genome.</title>
        <authorList>
            <person name="Akparov Z."/>
            <person name="Amiraslanov A."/>
            <person name="Hajiyeva S."/>
            <person name="Abbasov M."/>
            <person name="Kaur K."/>
            <person name="Hamwieh A."/>
            <person name="Solovyev V."/>
            <person name="Salamov A."/>
            <person name="Braich B."/>
            <person name="Kosarev P."/>
            <person name="Mahmoud A."/>
            <person name="Hajiyev E."/>
            <person name="Babayeva S."/>
            <person name="Izzatullayeva V."/>
            <person name="Mammadov A."/>
            <person name="Mammadov A."/>
            <person name="Sharifova S."/>
            <person name="Ojaghi J."/>
            <person name="Eynullazada K."/>
            <person name="Bayramov B."/>
            <person name="Abdulazimova A."/>
            <person name="Shahmuradov I."/>
        </authorList>
    </citation>
    <scope>NUCLEOTIDE SEQUENCE [LARGE SCALE GENOMIC DNA]</scope>
    <source>
        <strain evidence="3">AG2017</strain>
        <strain evidence="5">cv. AG2017</strain>
        <tissue evidence="3">Leaf</tissue>
    </source>
</reference>
<feature type="compositionally biased region" description="Low complexity" evidence="1">
    <location>
        <begin position="10"/>
        <end position="32"/>
    </location>
</feature>
<organism evidence="2 4">
    <name type="scientific">Punica granatum</name>
    <name type="common">Pomegranate</name>
    <dbReference type="NCBI Taxonomy" id="22663"/>
    <lineage>
        <taxon>Eukaryota</taxon>
        <taxon>Viridiplantae</taxon>
        <taxon>Streptophyta</taxon>
        <taxon>Embryophyta</taxon>
        <taxon>Tracheophyta</taxon>
        <taxon>Spermatophyta</taxon>
        <taxon>Magnoliopsida</taxon>
        <taxon>eudicotyledons</taxon>
        <taxon>Gunneridae</taxon>
        <taxon>Pentapetalae</taxon>
        <taxon>rosids</taxon>
        <taxon>malvids</taxon>
        <taxon>Myrtales</taxon>
        <taxon>Lythraceae</taxon>
        <taxon>Punica</taxon>
    </lineage>
</organism>
<feature type="compositionally biased region" description="Polar residues" evidence="1">
    <location>
        <begin position="80"/>
        <end position="91"/>
    </location>
</feature>
<proteinExistence type="predicted"/>
<dbReference type="Proteomes" id="UP000233551">
    <property type="component" value="Unassembled WGS sequence"/>
</dbReference>
<name>A0A218WBM2_PUNGR</name>
<comment type="caution">
    <text evidence="2">The sequence shown here is derived from an EMBL/GenBank/DDBJ whole genome shotgun (WGS) entry which is preliminary data.</text>
</comment>
<reference evidence="2" key="2">
    <citation type="submission" date="2017-06" db="EMBL/GenBank/DDBJ databases">
        <title>The pomegranate genome and the genomics of punicalagin biosynthesis.</title>
        <authorList>
            <person name="Xu C."/>
        </authorList>
    </citation>
    <scope>NUCLEOTIDE SEQUENCE [LARGE SCALE GENOMIC DNA]</scope>
    <source>
        <tissue evidence="2">Fresh leaf</tissue>
    </source>
</reference>
<evidence type="ECO:0000313" key="2">
    <source>
        <dbReference type="EMBL" id="OWM69889.1"/>
    </source>
</evidence>
<feature type="compositionally biased region" description="Basic and acidic residues" evidence="1">
    <location>
        <begin position="224"/>
        <end position="236"/>
    </location>
</feature>
<feature type="region of interest" description="Disordered" evidence="1">
    <location>
        <begin position="153"/>
        <end position="192"/>
    </location>
</feature>
<evidence type="ECO:0000256" key="1">
    <source>
        <dbReference type="SAM" id="MobiDB-lite"/>
    </source>
</evidence>
<feature type="compositionally biased region" description="Low complexity" evidence="1">
    <location>
        <begin position="172"/>
        <end position="190"/>
    </location>
</feature>
<evidence type="ECO:0000313" key="4">
    <source>
        <dbReference type="Proteomes" id="UP000197138"/>
    </source>
</evidence>
<feature type="region of interest" description="Disordered" evidence="1">
    <location>
        <begin position="219"/>
        <end position="260"/>
    </location>
</feature>
<keyword evidence="5" id="KW-1185">Reference proteome</keyword>
<dbReference type="PANTHER" id="PTHR33257:SF4">
    <property type="entry name" value="EXPRESSED PROTEIN"/>
    <property type="match status" value="1"/>
</dbReference>
<dbReference type="EMBL" id="MTKT01004810">
    <property type="protein sequence ID" value="OWM69889.1"/>
    <property type="molecule type" value="Genomic_DNA"/>
</dbReference>
<dbReference type="EMBL" id="PGOL01003518">
    <property type="protein sequence ID" value="PKI40605.1"/>
    <property type="molecule type" value="Genomic_DNA"/>
</dbReference>
<feature type="region of interest" description="Disordered" evidence="1">
    <location>
        <begin position="1"/>
        <end position="32"/>
    </location>
</feature>
<gene>
    <name evidence="2" type="ORF">CDL15_Pgr025738</name>
    <name evidence="3" type="ORF">CRG98_039015</name>
</gene>
<feature type="region of interest" description="Disordered" evidence="1">
    <location>
        <begin position="80"/>
        <end position="99"/>
    </location>
</feature>
<reference evidence="4" key="1">
    <citation type="journal article" date="2017" name="Plant J.">
        <title>The pomegranate (Punica granatum L.) genome and the genomics of punicalagin biosynthesis.</title>
        <authorList>
            <person name="Qin G."/>
            <person name="Xu C."/>
            <person name="Ming R."/>
            <person name="Tang H."/>
            <person name="Guyot R."/>
            <person name="Kramer E.M."/>
            <person name="Hu Y."/>
            <person name="Yi X."/>
            <person name="Qi Y."/>
            <person name="Xu X."/>
            <person name="Gao Z."/>
            <person name="Pan H."/>
            <person name="Jian J."/>
            <person name="Tian Y."/>
            <person name="Yue Z."/>
            <person name="Xu Y."/>
        </authorList>
    </citation>
    <scope>NUCLEOTIDE SEQUENCE [LARGE SCALE GENOMIC DNA]</scope>
    <source>
        <strain evidence="4">cv. Dabenzi</strain>
    </source>
</reference>
<sequence>MLRIGHGKKSFSSSASSSVSSSFSSSSSSSFVSLQIKEDNKFFSKLLSREDSSLLDHINNSSNSSSKALYFGESQGSIPFTWESQPGTPKSPTVFPETYPVPDIAPDLIPPLTPPPCSYFSSSSVSSATPNSTNKSFLGRKQHNLSLSGVVSRVKNTSGGPRARSHTLPLNSAPSSSPSTWSASTTSRSSCEQRWSRSRLQFGLLPDVDIEDVYINDYDSNNNDDSHNVKKTDDHAGSSPDSTLKFSSRRKHRPSGNKLWACSPTAKVKRVFSSIVGHRPSSHHHAA</sequence>
<dbReference type="PANTHER" id="PTHR33257">
    <property type="entry name" value="OS05G0165500 PROTEIN"/>
    <property type="match status" value="1"/>
</dbReference>
<accession>A0A218WBM2</accession>
<dbReference type="Proteomes" id="UP000197138">
    <property type="component" value="Unassembled WGS sequence"/>
</dbReference>
<evidence type="ECO:0000313" key="5">
    <source>
        <dbReference type="Proteomes" id="UP000233551"/>
    </source>
</evidence>
<dbReference type="STRING" id="22663.A0A218WBM2"/>